<feature type="compositionally biased region" description="Polar residues" evidence="1">
    <location>
        <begin position="579"/>
        <end position="591"/>
    </location>
</feature>
<keyword evidence="3" id="KW-1185">Reference proteome</keyword>
<gene>
    <name evidence="2" type="ORF">VFPPC_14210</name>
</gene>
<proteinExistence type="predicted"/>
<dbReference type="OrthoDB" id="4207421at2759"/>
<dbReference type="GeneID" id="28855973"/>
<sequence>MASAQATYGRKRSLLRTFGSRRRQKEFAVSVPSSDEGNIPFPPHEHAIKLSRTVNVVAPTQPIHMTETANTPGAGHSTIRFVKSGGCSINIDEQRQDGSAGIREAVPRNTETPCKRYEEMRQQGGMDVQSPTFSPFEMHPVVFSTHDSLVERPARLDSKRNSLCSPQLSQAIHHSRRHTTNSTQLEKSGELLKLLETSTVTTEDSLTPDDTSDPTKAIRPTFPLRDEIMGHRSSSLKALSGGAHKASAEEINGKIREMLAAMEALKPATPLKSQGSRKLSRVTNSKVFARMSDAFGRIYSKSASPEAMTTDQERNSRLGNKRMPLTRSLSPANVSQYSIRSIEIRLNEGTNLNRSKVQQMVGNRVFRKPVASQGNSFLCRRVNDHFNDQESTPSIEEYHLKRQSFLSPINPFETEENFEQNLENGILDVSPAGSSTPRNGMRRASGSSFGDASLGDLSGSSIGQVDLARIMVKVGTKDDGSPQIRKLNLQSSTEVPRPWQSLKRGRDVQQDDFAKKHPSPSKRDLEALELAFQQYTIPNGPPVDGDADELAGSDMLLGVALTDKDPNRRLLKQDAKGKGTSSQQRVTSKTFPSRIPLPRGQLGMSEGSKIRLARDFIPKNAVPGELDELL</sequence>
<organism evidence="2 3">
    <name type="scientific">Pochonia chlamydosporia 170</name>
    <dbReference type="NCBI Taxonomy" id="1380566"/>
    <lineage>
        <taxon>Eukaryota</taxon>
        <taxon>Fungi</taxon>
        <taxon>Dikarya</taxon>
        <taxon>Ascomycota</taxon>
        <taxon>Pezizomycotina</taxon>
        <taxon>Sordariomycetes</taxon>
        <taxon>Hypocreomycetidae</taxon>
        <taxon>Hypocreales</taxon>
        <taxon>Clavicipitaceae</taxon>
        <taxon>Pochonia</taxon>
    </lineage>
</organism>
<feature type="region of interest" description="Disordered" evidence="1">
    <location>
        <begin position="572"/>
        <end position="604"/>
    </location>
</feature>
<feature type="region of interest" description="Disordered" evidence="1">
    <location>
        <begin position="428"/>
        <end position="454"/>
    </location>
</feature>
<accession>A0A179F952</accession>
<reference evidence="2 3" key="1">
    <citation type="journal article" date="2016" name="PLoS Pathog.">
        <title>Biosynthesis of antibiotic leucinostatins in bio-control fungus Purpureocillium lilacinum and their inhibition on phytophthora revealed by genome mining.</title>
        <authorList>
            <person name="Wang G."/>
            <person name="Liu Z."/>
            <person name="Lin R."/>
            <person name="Li E."/>
            <person name="Mao Z."/>
            <person name="Ling J."/>
            <person name="Yang Y."/>
            <person name="Yin W.B."/>
            <person name="Xie B."/>
        </authorList>
    </citation>
    <scope>NUCLEOTIDE SEQUENCE [LARGE SCALE GENOMIC DNA]</scope>
    <source>
        <strain evidence="2">170</strain>
    </source>
</reference>
<dbReference type="KEGG" id="pchm:VFPPC_14210"/>
<evidence type="ECO:0000313" key="3">
    <source>
        <dbReference type="Proteomes" id="UP000078397"/>
    </source>
</evidence>
<comment type="caution">
    <text evidence="2">The sequence shown here is derived from an EMBL/GenBank/DDBJ whole genome shotgun (WGS) entry which is preliminary data.</text>
</comment>
<dbReference type="AlphaFoldDB" id="A0A179F952"/>
<dbReference type="RefSeq" id="XP_018139676.1">
    <property type="nucleotide sequence ID" value="XM_018291979.1"/>
</dbReference>
<evidence type="ECO:0000313" key="2">
    <source>
        <dbReference type="EMBL" id="OAQ61972.1"/>
    </source>
</evidence>
<protein>
    <submittedName>
        <fullName evidence="2">Uncharacterized protein</fullName>
    </submittedName>
</protein>
<dbReference type="Proteomes" id="UP000078397">
    <property type="component" value="Unassembled WGS sequence"/>
</dbReference>
<feature type="compositionally biased region" description="Basic and acidic residues" evidence="1">
    <location>
        <begin position="504"/>
        <end position="521"/>
    </location>
</feature>
<feature type="region of interest" description="Disordered" evidence="1">
    <location>
        <begin position="199"/>
        <end position="219"/>
    </location>
</feature>
<feature type="region of interest" description="Disordered" evidence="1">
    <location>
        <begin position="490"/>
        <end position="521"/>
    </location>
</feature>
<feature type="compositionally biased region" description="Low complexity" evidence="1">
    <location>
        <begin position="444"/>
        <end position="454"/>
    </location>
</feature>
<name>A0A179F952_METCM</name>
<evidence type="ECO:0000256" key="1">
    <source>
        <dbReference type="SAM" id="MobiDB-lite"/>
    </source>
</evidence>
<dbReference type="EMBL" id="LSBJ02000007">
    <property type="protein sequence ID" value="OAQ61972.1"/>
    <property type="molecule type" value="Genomic_DNA"/>
</dbReference>